<dbReference type="NCBIfam" id="TIGR00643">
    <property type="entry name" value="recG"/>
    <property type="match status" value="1"/>
</dbReference>
<dbReference type="SUPFAM" id="SSF52540">
    <property type="entry name" value="P-loop containing nucleoside triphosphate hydrolases"/>
    <property type="match status" value="2"/>
</dbReference>
<feature type="domain" description="Helicase ATP-binding" evidence="15">
    <location>
        <begin position="710"/>
        <end position="905"/>
    </location>
</feature>
<evidence type="ECO:0000256" key="12">
    <source>
        <dbReference type="ARBA" id="ARBA00034808"/>
    </source>
</evidence>
<dbReference type="AlphaFoldDB" id="I4DHV9"/>
<evidence type="ECO:0000256" key="7">
    <source>
        <dbReference type="ARBA" id="ARBA00023125"/>
    </source>
</evidence>
<evidence type="ECO:0000313" key="20">
    <source>
        <dbReference type="Proteomes" id="UP000006727"/>
    </source>
</evidence>
<feature type="region of interest" description="Disordered" evidence="14">
    <location>
        <begin position="237"/>
        <end position="261"/>
    </location>
</feature>
<evidence type="ECO:0000256" key="3">
    <source>
        <dbReference type="ARBA" id="ARBA00022763"/>
    </source>
</evidence>
<dbReference type="STRING" id="3218.I4DHV9"/>
<evidence type="ECO:0000256" key="13">
    <source>
        <dbReference type="ARBA" id="ARBA00048988"/>
    </source>
</evidence>
<proteinExistence type="evidence at transcript level"/>
<protein>
    <recommendedName>
        <fullName evidence="12">DNA 3'-5' helicase</fullName>
        <ecNumber evidence="12">5.6.2.4</ecNumber>
    </recommendedName>
</protein>
<sequence>MASVLPSLQSPSHLWRRCPSLSLLRPAQSRLVRYTLPSGRSTVPSSEPNKLAIGRSARIKMLRTLVARGRHSFCDGKRTPSSLPSSVSTSVSTWCHFSGSTSVDKLTRRRSLSQVCTSSEGEVVVVDDGKLLKAIVYEAQHGFSNVSGLASRFGEFLYAQLSLRSATGGNVFSSLENDARRYDELDSVNRAQLLDKVAQAMGFLNTQDLFAHHIALREASIGLQDLSKYSSEIPTATTATVTQEEAPDSNHNSNKSAPFSKSFPSSIKFGSSEPIMLYKSTVDGKGKGSTTKLKVNAKIAKSSETIESQTKGSNDKAVRQTKQKFARNSVATASTLDARITSIADIGSSDTHNRESDFVSSSVEINSTELMLMRGAANYKDCVLDIPLKFVKNLSVYQRTRLEENGFHTLRMLLQHFPRTYVNFQQAGQRVEDGQHLSFVGTIMSSRGLRLSPSLGAIEVIVKSKVDAQDPYDEHSDEIKSQHGKTVFLHLKKFFRGARFTTSWFLNKMAAKYPVHSQVSVGGKVKALPREDHFEIREYNLELWDQDSNDSTLDGSDEVKLELEMVGKPYPVYPSKGGLQPKTLEFCIQRLLPTLPLDLDPLPKHIREKHRTVELRQAYFGIHTPQDAKDAEQARQRLVFDEFYYLQLGLLLQRQQLANKYLGDFKPSLVGEDGTLDMERWSPLTLKLVKSLPYTLTNAQKKAASEIMWDLQRPVPMSRLLQGDVGCGKTVVAFLGLVEVIDAGYQGALMAPTEFLAIQHYKRIMGWLEFLEDHERPRVALLTGSIPAAKARIIRNGLESGEIALAVGTHSLISDSVRFANLGLAVVDEQHRFGVAQRGRLNSKARENGVVLSGVGTELTESRDSEAEGASAVLLGAPHVLAMSATPIPRTLALAMHGDMSISQITELPPGRPKTTTLTFQSNEKGRREVYKMMRKELESGGRVFVVYPVIELSEELPELRAAETEFEAITEEFEGFQCGLVHGRMKAHEKEAAMELFKTGKSQILVSTTVIEVGIDIPEASMIVIEHAERYGMAQLHQLRGRVGRGIRDSKCVLLGSSSASLNRLMLLENSNDGFYLAEVDLKLRGPGDMLGKRQSGFLPEFSIARLDQDGEILERARAAAEETLGTYHGLDGLPRVKQELSIRRPPGSLG</sequence>
<comment type="catalytic activity">
    <reaction evidence="13">
        <text>ATP + H2O = ADP + phosphate + H(+)</text>
        <dbReference type="Rhea" id="RHEA:13065"/>
        <dbReference type="ChEBI" id="CHEBI:15377"/>
        <dbReference type="ChEBI" id="CHEBI:15378"/>
        <dbReference type="ChEBI" id="CHEBI:30616"/>
        <dbReference type="ChEBI" id="CHEBI:43474"/>
        <dbReference type="ChEBI" id="CHEBI:456216"/>
        <dbReference type="EC" id="5.6.2.4"/>
    </reaction>
</comment>
<keyword evidence="8" id="KW-0233">DNA recombination</keyword>
<dbReference type="EnsemblPlants" id="Pp3c19_21980V3.1">
    <property type="protein sequence ID" value="Pp3c19_21980V3.1"/>
    <property type="gene ID" value="Pp3c19_21980"/>
</dbReference>
<evidence type="ECO:0000313" key="18">
    <source>
        <dbReference type="EMBL" id="PNR34606.1"/>
    </source>
</evidence>
<dbReference type="InterPro" id="IPR014001">
    <property type="entry name" value="Helicase_ATP-bd"/>
</dbReference>
<dbReference type="EMBL" id="AB646798">
    <property type="protein sequence ID" value="BAM17499.1"/>
    <property type="molecule type" value="mRNA"/>
</dbReference>
<keyword evidence="6" id="KW-0067">ATP-binding</keyword>
<dbReference type="InterPro" id="IPR047112">
    <property type="entry name" value="RecG/Mfd"/>
</dbReference>
<evidence type="ECO:0000256" key="10">
    <source>
        <dbReference type="ARBA" id="ARBA00023235"/>
    </source>
</evidence>
<comment type="similarity">
    <text evidence="1">Belongs to the helicase family. RecG subfamily.</text>
</comment>
<keyword evidence="7" id="KW-0238">DNA-binding</keyword>
<dbReference type="OrthoDB" id="416741at2759"/>
<evidence type="ECO:0000256" key="11">
    <source>
        <dbReference type="ARBA" id="ARBA00034617"/>
    </source>
</evidence>
<keyword evidence="4" id="KW-0378">Hydrolase</keyword>
<dbReference type="HOGENOM" id="CLU_005122_7_2_1"/>
<dbReference type="Pfam" id="PF00271">
    <property type="entry name" value="Helicase_C"/>
    <property type="match status" value="1"/>
</dbReference>
<evidence type="ECO:0000256" key="5">
    <source>
        <dbReference type="ARBA" id="ARBA00022806"/>
    </source>
</evidence>
<dbReference type="Pfam" id="PF00270">
    <property type="entry name" value="DEAD"/>
    <property type="match status" value="1"/>
</dbReference>
<dbReference type="GO" id="GO:0016787">
    <property type="term" value="F:hydrolase activity"/>
    <property type="evidence" value="ECO:0007669"/>
    <property type="project" value="UniProtKB-KW"/>
</dbReference>
<gene>
    <name evidence="17" type="primary">RECG</name>
    <name evidence="19" type="synonym">LOC112272681</name>
    <name evidence="18" type="ORF">PHYPA_024423</name>
</gene>
<evidence type="ECO:0000313" key="17">
    <source>
        <dbReference type="EMBL" id="BAM17499.1"/>
    </source>
</evidence>
<dbReference type="Proteomes" id="UP000006727">
    <property type="component" value="Chromosome 19"/>
</dbReference>
<dbReference type="PANTHER" id="PTHR47964:SF1">
    <property type="entry name" value="ATP-DEPENDENT DNA HELICASE HOMOLOG RECG, CHLOROPLASTIC"/>
    <property type="match status" value="1"/>
</dbReference>
<keyword evidence="20" id="KW-1185">Reference proteome</keyword>
<dbReference type="SMART" id="SM00490">
    <property type="entry name" value="HELICc"/>
    <property type="match status" value="1"/>
</dbReference>
<dbReference type="Gramene" id="Pp3c19_21980V3.3">
    <property type="protein sequence ID" value="Pp3c19_21980V3.3"/>
    <property type="gene ID" value="Pp3c19_21980"/>
</dbReference>
<reference evidence="17" key="2">
    <citation type="submission" date="2011-07" db="EMBL/GenBank/DDBJ databases">
        <title>A homolog of bacterial RecG helicase in the moss Physcomitrella patens.</title>
        <authorList>
            <person name="Odahara M."/>
            <person name="Masuda Y."/>
            <person name="Kuwazawa S."/>
            <person name="Sekine Y."/>
        </authorList>
    </citation>
    <scope>NUCLEOTIDE SEQUENCE</scope>
</reference>
<dbReference type="GO" id="GO:0003678">
    <property type="term" value="F:DNA helicase activity"/>
    <property type="evidence" value="ECO:0000318"/>
    <property type="project" value="GO_Central"/>
</dbReference>
<dbReference type="InterPro" id="IPR001650">
    <property type="entry name" value="Helicase_C-like"/>
</dbReference>
<evidence type="ECO:0000256" key="1">
    <source>
        <dbReference type="ARBA" id="ARBA00007504"/>
    </source>
</evidence>
<keyword evidence="2" id="KW-0547">Nucleotide-binding</keyword>
<evidence type="ECO:0000259" key="16">
    <source>
        <dbReference type="PROSITE" id="PS51194"/>
    </source>
</evidence>
<dbReference type="InterPro" id="IPR011545">
    <property type="entry name" value="DEAD/DEAH_box_helicase_dom"/>
</dbReference>
<dbReference type="InterPro" id="IPR027417">
    <property type="entry name" value="P-loop_NTPase"/>
</dbReference>
<keyword evidence="10" id="KW-0413">Isomerase</keyword>
<evidence type="ECO:0000256" key="14">
    <source>
        <dbReference type="SAM" id="MobiDB-lite"/>
    </source>
</evidence>
<keyword evidence="3" id="KW-0227">DNA damage</keyword>
<organism evidence="17">
    <name type="scientific">Physcomitrium patens</name>
    <name type="common">Spreading-leaved earth moss</name>
    <name type="synonym">Physcomitrella patens</name>
    <dbReference type="NCBI Taxonomy" id="3218"/>
    <lineage>
        <taxon>Eukaryota</taxon>
        <taxon>Viridiplantae</taxon>
        <taxon>Streptophyta</taxon>
        <taxon>Embryophyta</taxon>
        <taxon>Bryophyta</taxon>
        <taxon>Bryophytina</taxon>
        <taxon>Bryopsida</taxon>
        <taxon>Funariidae</taxon>
        <taxon>Funariales</taxon>
        <taxon>Funariaceae</taxon>
        <taxon>Physcomitrium</taxon>
    </lineage>
</organism>
<dbReference type="PROSITE" id="PS51192">
    <property type="entry name" value="HELICASE_ATP_BIND_1"/>
    <property type="match status" value="1"/>
</dbReference>
<dbReference type="EMBL" id="ABEU02000019">
    <property type="protein sequence ID" value="PNR34606.1"/>
    <property type="molecule type" value="Genomic_DNA"/>
</dbReference>
<dbReference type="PaxDb" id="3218-PP1S290_9V6.1"/>
<evidence type="ECO:0000259" key="15">
    <source>
        <dbReference type="PROSITE" id="PS51192"/>
    </source>
</evidence>
<dbReference type="GO" id="GO:0043138">
    <property type="term" value="F:3'-5' DNA helicase activity"/>
    <property type="evidence" value="ECO:0007669"/>
    <property type="project" value="UniProtKB-EC"/>
</dbReference>
<dbReference type="InterPro" id="IPR045562">
    <property type="entry name" value="RecG_dom3_C"/>
</dbReference>
<evidence type="ECO:0000313" key="19">
    <source>
        <dbReference type="EnsemblPlants" id="Pp3c19_21980V3.1"/>
    </source>
</evidence>
<evidence type="ECO:0000256" key="8">
    <source>
        <dbReference type="ARBA" id="ARBA00023172"/>
    </source>
</evidence>
<evidence type="ECO:0000256" key="6">
    <source>
        <dbReference type="ARBA" id="ARBA00022840"/>
    </source>
</evidence>
<reference evidence="18 20" key="1">
    <citation type="journal article" date="2008" name="Science">
        <title>The Physcomitrella genome reveals evolutionary insights into the conquest of land by plants.</title>
        <authorList>
            <person name="Rensing S."/>
            <person name="Lang D."/>
            <person name="Zimmer A."/>
            <person name="Terry A."/>
            <person name="Salamov A."/>
            <person name="Shapiro H."/>
            <person name="Nishiyama T."/>
            <person name="Perroud P.-F."/>
            <person name="Lindquist E."/>
            <person name="Kamisugi Y."/>
            <person name="Tanahashi T."/>
            <person name="Sakakibara K."/>
            <person name="Fujita T."/>
            <person name="Oishi K."/>
            <person name="Shin-I T."/>
            <person name="Kuroki Y."/>
            <person name="Toyoda A."/>
            <person name="Suzuki Y."/>
            <person name="Hashimoto A."/>
            <person name="Yamaguchi K."/>
            <person name="Sugano A."/>
            <person name="Kohara Y."/>
            <person name="Fujiyama A."/>
            <person name="Anterola A."/>
            <person name="Aoki S."/>
            <person name="Ashton N."/>
            <person name="Barbazuk W.B."/>
            <person name="Barker E."/>
            <person name="Bennetzen J."/>
            <person name="Bezanilla M."/>
            <person name="Blankenship R."/>
            <person name="Cho S.H."/>
            <person name="Dutcher S."/>
            <person name="Estelle M."/>
            <person name="Fawcett J.A."/>
            <person name="Gundlach H."/>
            <person name="Hanada K."/>
            <person name="Heyl A."/>
            <person name="Hicks K.A."/>
            <person name="Hugh J."/>
            <person name="Lohr M."/>
            <person name="Mayer K."/>
            <person name="Melkozernov A."/>
            <person name="Murata T."/>
            <person name="Nelson D."/>
            <person name="Pils B."/>
            <person name="Prigge M."/>
            <person name="Reiss B."/>
            <person name="Renner T."/>
            <person name="Rombauts S."/>
            <person name="Rushton P."/>
            <person name="Sanderfoot A."/>
            <person name="Schween G."/>
            <person name="Shiu S.-H."/>
            <person name="Stueber K."/>
            <person name="Theodoulou F.L."/>
            <person name="Tu H."/>
            <person name="Van de Peer Y."/>
            <person name="Verrier P.J."/>
            <person name="Waters E."/>
            <person name="Wood A."/>
            <person name="Yang L."/>
            <person name="Cove D."/>
            <person name="Cuming A."/>
            <person name="Hasebe M."/>
            <person name="Lucas S."/>
            <person name="Mishler D.B."/>
            <person name="Reski R."/>
            <person name="Grigoriev I."/>
            <person name="Quatrano R.S."/>
            <person name="Boore J.L."/>
        </authorList>
    </citation>
    <scope>NUCLEOTIDE SEQUENCE [LARGE SCALE GENOMIC DNA]</scope>
    <source>
        <strain evidence="19 20">cv. Gransden 2004</strain>
    </source>
</reference>
<evidence type="ECO:0000256" key="9">
    <source>
        <dbReference type="ARBA" id="ARBA00023204"/>
    </source>
</evidence>
<dbReference type="GO" id="GO:0006310">
    <property type="term" value="P:DNA recombination"/>
    <property type="evidence" value="ECO:0007669"/>
    <property type="project" value="UniProtKB-KW"/>
</dbReference>
<dbReference type="SUPFAM" id="SSF50249">
    <property type="entry name" value="Nucleic acid-binding proteins"/>
    <property type="match status" value="1"/>
</dbReference>
<reference evidence="19" key="4">
    <citation type="submission" date="2020-12" db="UniProtKB">
        <authorList>
            <consortium name="EnsemblPlants"/>
        </authorList>
    </citation>
    <scope>IDENTIFICATION</scope>
</reference>
<dbReference type="EnsemblPlants" id="Pp3c19_21980V3.3">
    <property type="protein sequence ID" value="Pp3c19_21980V3.3"/>
    <property type="gene ID" value="Pp3c19_21980"/>
</dbReference>
<evidence type="ECO:0000256" key="2">
    <source>
        <dbReference type="ARBA" id="ARBA00022741"/>
    </source>
</evidence>
<dbReference type="EC" id="5.6.2.4" evidence="12"/>
<reference evidence="18 20" key="3">
    <citation type="journal article" date="2018" name="Plant J.">
        <title>The Physcomitrella patens chromosome-scale assembly reveals moss genome structure and evolution.</title>
        <authorList>
            <person name="Lang D."/>
            <person name="Ullrich K.K."/>
            <person name="Murat F."/>
            <person name="Fuchs J."/>
            <person name="Jenkins J."/>
            <person name="Haas F.B."/>
            <person name="Piednoel M."/>
            <person name="Gundlach H."/>
            <person name="Van Bel M."/>
            <person name="Meyberg R."/>
            <person name="Vives C."/>
            <person name="Morata J."/>
            <person name="Symeonidi A."/>
            <person name="Hiss M."/>
            <person name="Muchero W."/>
            <person name="Kamisugi Y."/>
            <person name="Saleh O."/>
            <person name="Blanc G."/>
            <person name="Decker E.L."/>
            <person name="van Gessel N."/>
            <person name="Grimwood J."/>
            <person name="Hayes R.D."/>
            <person name="Graham S.W."/>
            <person name="Gunter L.E."/>
            <person name="McDaniel S.F."/>
            <person name="Hoernstein S.N.W."/>
            <person name="Larsson A."/>
            <person name="Li F.W."/>
            <person name="Perroud P.F."/>
            <person name="Phillips J."/>
            <person name="Ranjan P."/>
            <person name="Rokshar D.S."/>
            <person name="Rothfels C.J."/>
            <person name="Schneider L."/>
            <person name="Shu S."/>
            <person name="Stevenson D.W."/>
            <person name="Thummler F."/>
            <person name="Tillich M."/>
            <person name="Villarreal Aguilar J.C."/>
            <person name="Widiez T."/>
            <person name="Wong G.K."/>
            <person name="Wymore A."/>
            <person name="Zhang Y."/>
            <person name="Zimmer A.D."/>
            <person name="Quatrano R.S."/>
            <person name="Mayer K.F.X."/>
            <person name="Goodstein D."/>
            <person name="Casacuberta J.M."/>
            <person name="Vandepoele K."/>
            <person name="Reski R."/>
            <person name="Cuming A.C."/>
            <person name="Tuskan G.A."/>
            <person name="Maumus F."/>
            <person name="Salse J."/>
            <person name="Schmutz J."/>
            <person name="Rensing S.A."/>
        </authorList>
    </citation>
    <scope>NUCLEOTIDE SEQUENCE [LARGE SCALE GENOMIC DNA]</scope>
    <source>
        <strain evidence="19 20">cv. Gransden 2004</strain>
    </source>
</reference>
<dbReference type="PROSITE" id="PS51194">
    <property type="entry name" value="HELICASE_CTER"/>
    <property type="match status" value="1"/>
</dbReference>
<keyword evidence="5" id="KW-0347">Helicase</keyword>
<dbReference type="PANTHER" id="PTHR47964">
    <property type="entry name" value="ATP-DEPENDENT DNA HELICASE HOMOLOG RECG, CHLOROPLASTIC"/>
    <property type="match status" value="1"/>
</dbReference>
<dbReference type="Gene3D" id="3.40.50.300">
    <property type="entry name" value="P-loop containing nucleotide triphosphate hydrolases"/>
    <property type="match status" value="2"/>
</dbReference>
<dbReference type="GO" id="GO:0006281">
    <property type="term" value="P:DNA repair"/>
    <property type="evidence" value="ECO:0000318"/>
    <property type="project" value="GO_Central"/>
</dbReference>
<dbReference type="Pfam" id="PF19833">
    <property type="entry name" value="RecG_dom3_C"/>
    <property type="match status" value="1"/>
</dbReference>
<comment type="catalytic activity">
    <reaction evidence="11">
        <text>Couples ATP hydrolysis with the unwinding of duplex DNA by translocating in the 3'-5' direction.</text>
        <dbReference type="EC" id="5.6.2.4"/>
    </reaction>
</comment>
<dbReference type="InterPro" id="IPR004609">
    <property type="entry name" value="ATP-dep_DNA_helicase_RecG"/>
</dbReference>
<dbReference type="InterPro" id="IPR012340">
    <property type="entry name" value="NA-bd_OB-fold"/>
</dbReference>
<dbReference type="GO" id="GO:0003677">
    <property type="term" value="F:DNA binding"/>
    <property type="evidence" value="ECO:0007669"/>
    <property type="project" value="UniProtKB-KW"/>
</dbReference>
<dbReference type="FunCoup" id="I4DHV9">
    <property type="interactions" value="313"/>
</dbReference>
<dbReference type="SMART" id="SM00487">
    <property type="entry name" value="DEXDc"/>
    <property type="match status" value="1"/>
</dbReference>
<name>I4DHV9_PHYPA</name>
<accession>I4DHV9</accession>
<keyword evidence="9" id="KW-0234">DNA repair</keyword>
<dbReference type="Gramene" id="Pp3c19_21980V3.1">
    <property type="protein sequence ID" value="Pp3c19_21980V3.1"/>
    <property type="gene ID" value="Pp3c19_21980"/>
</dbReference>
<dbReference type="OMA" id="GQYLIFI"/>
<dbReference type="GO" id="GO:0005524">
    <property type="term" value="F:ATP binding"/>
    <property type="evidence" value="ECO:0007669"/>
    <property type="project" value="UniProtKB-KW"/>
</dbReference>
<feature type="domain" description="Helicase C-terminal" evidence="16">
    <location>
        <begin position="929"/>
        <end position="1089"/>
    </location>
</feature>
<evidence type="ECO:0000256" key="4">
    <source>
        <dbReference type="ARBA" id="ARBA00022801"/>
    </source>
</evidence>